<protein>
    <recommendedName>
        <fullName evidence="3">Small ribosomal subunit protein bS16</fullName>
    </recommendedName>
</protein>
<evidence type="ECO:0000256" key="2">
    <source>
        <dbReference type="ARBA" id="ARBA00023274"/>
    </source>
</evidence>
<dbReference type="EMBL" id="LR217695">
    <property type="protein sequence ID" value="VFP78241.1"/>
    <property type="molecule type" value="Genomic_DNA"/>
</dbReference>
<evidence type="ECO:0000256" key="3">
    <source>
        <dbReference type="HAMAP-Rule" id="MF_00385"/>
    </source>
</evidence>
<comment type="similarity">
    <text evidence="3">Belongs to the bacterial ribosomal protein bS16 family.</text>
</comment>
<dbReference type="Gene3D" id="3.30.1320.10">
    <property type="match status" value="1"/>
</dbReference>
<gene>
    <name evidence="3 4" type="primary">rpsP</name>
    <name evidence="4" type="ORF">BUCICUMA2628_254</name>
</gene>
<dbReference type="GO" id="GO:0003735">
    <property type="term" value="F:structural constituent of ribosome"/>
    <property type="evidence" value="ECO:0007669"/>
    <property type="project" value="InterPro"/>
</dbReference>
<dbReference type="Pfam" id="PF00886">
    <property type="entry name" value="Ribosomal_S16"/>
    <property type="match status" value="1"/>
</dbReference>
<dbReference type="SUPFAM" id="SSF54565">
    <property type="entry name" value="Ribosomal protein S16"/>
    <property type="match status" value="1"/>
</dbReference>
<evidence type="ECO:0000313" key="5">
    <source>
        <dbReference type="Proteomes" id="UP000294404"/>
    </source>
</evidence>
<dbReference type="AlphaFoldDB" id="A0A451CXY5"/>
<dbReference type="InterPro" id="IPR000307">
    <property type="entry name" value="Ribosomal_bS16"/>
</dbReference>
<dbReference type="GO" id="GO:0006412">
    <property type="term" value="P:translation"/>
    <property type="evidence" value="ECO:0007669"/>
    <property type="project" value="UniProtKB-UniRule"/>
</dbReference>
<name>A0A451CXY5_9GAMM</name>
<proteinExistence type="inferred from homology"/>
<organism evidence="4 5">
    <name type="scientific">Buchnera aphidicola</name>
    <name type="common">Cinara cuneomaculata</name>
    <dbReference type="NCBI Taxonomy" id="1660040"/>
    <lineage>
        <taxon>Bacteria</taxon>
        <taxon>Pseudomonadati</taxon>
        <taxon>Pseudomonadota</taxon>
        <taxon>Gammaproteobacteria</taxon>
        <taxon>Enterobacterales</taxon>
        <taxon>Erwiniaceae</taxon>
        <taxon>Buchnera</taxon>
    </lineage>
</organism>
<dbReference type="PANTHER" id="PTHR12919:SF20">
    <property type="entry name" value="SMALL RIBOSOMAL SUBUNIT PROTEIN BS16M"/>
    <property type="match status" value="1"/>
</dbReference>
<dbReference type="PANTHER" id="PTHR12919">
    <property type="entry name" value="30S RIBOSOMAL PROTEIN S16"/>
    <property type="match status" value="1"/>
</dbReference>
<dbReference type="HAMAP" id="MF_00385">
    <property type="entry name" value="Ribosomal_bS16"/>
    <property type="match status" value="1"/>
</dbReference>
<sequence length="85" mass="10008">MIKIRLARHGSKKKPFYQIVVSDIRSARNGKFIERIGYFNPFAKDNEKKINLSSTRAHYWLKNGAKQSDRFLKLFIQFKKNNSSS</sequence>
<dbReference type="GO" id="GO:0015935">
    <property type="term" value="C:small ribosomal subunit"/>
    <property type="evidence" value="ECO:0007669"/>
    <property type="project" value="TreeGrafter"/>
</dbReference>
<dbReference type="NCBIfam" id="TIGR00002">
    <property type="entry name" value="S16"/>
    <property type="match status" value="1"/>
</dbReference>
<evidence type="ECO:0000313" key="4">
    <source>
        <dbReference type="EMBL" id="VFP78241.1"/>
    </source>
</evidence>
<accession>A0A451CXY5</accession>
<reference evidence="4 5" key="1">
    <citation type="submission" date="2019-02" db="EMBL/GenBank/DDBJ databases">
        <authorList>
            <person name="Manzano-Marin A."/>
            <person name="Manzano-Marin A."/>
        </authorList>
    </citation>
    <scope>NUCLEOTIDE SEQUENCE [LARGE SCALE GENOMIC DNA]</scope>
    <source>
        <strain evidence="4 5">BuCicuneomaculata</strain>
    </source>
</reference>
<dbReference type="GO" id="GO:0005737">
    <property type="term" value="C:cytoplasm"/>
    <property type="evidence" value="ECO:0007669"/>
    <property type="project" value="UniProtKB-ARBA"/>
</dbReference>
<keyword evidence="2 3" id="KW-0687">Ribonucleoprotein</keyword>
<keyword evidence="1 3" id="KW-0689">Ribosomal protein</keyword>
<dbReference type="OrthoDB" id="9807878at2"/>
<dbReference type="InterPro" id="IPR023803">
    <property type="entry name" value="Ribosomal_bS16_dom_sf"/>
</dbReference>
<evidence type="ECO:0000256" key="1">
    <source>
        <dbReference type="ARBA" id="ARBA00022980"/>
    </source>
</evidence>
<dbReference type="RefSeq" id="WP_154027504.1">
    <property type="nucleotide sequence ID" value="NZ_LR217695.1"/>
</dbReference>
<dbReference type="Proteomes" id="UP000294404">
    <property type="component" value="Chromosome"/>
</dbReference>